<comment type="similarity">
    <text evidence="2">Belongs to the Ca(2+):cation antiporter (CaCA) (TC 2.A.19) family. Cation/proton exchanger (CAX) subfamily.</text>
</comment>
<protein>
    <recommendedName>
        <fullName evidence="12">Vacuolar cation/proton exchanger</fullName>
    </recommendedName>
</protein>
<feature type="transmembrane region" description="Helical" evidence="12">
    <location>
        <begin position="278"/>
        <end position="297"/>
    </location>
</feature>
<evidence type="ECO:0000256" key="1">
    <source>
        <dbReference type="ARBA" id="ARBA00004128"/>
    </source>
</evidence>
<evidence type="ECO:0000256" key="10">
    <source>
        <dbReference type="ARBA" id="ARBA00023065"/>
    </source>
</evidence>
<keyword evidence="6 12" id="KW-0109">Calcium transport</keyword>
<evidence type="ECO:0000256" key="3">
    <source>
        <dbReference type="ARBA" id="ARBA00022448"/>
    </source>
</evidence>
<dbReference type="GO" id="GO:0006874">
    <property type="term" value="P:intracellular calcium ion homeostasis"/>
    <property type="evidence" value="ECO:0007669"/>
    <property type="project" value="TreeGrafter"/>
</dbReference>
<organism evidence="14 15">
    <name type="scientific">Heracleum sosnowskyi</name>
    <dbReference type="NCBI Taxonomy" id="360622"/>
    <lineage>
        <taxon>Eukaryota</taxon>
        <taxon>Viridiplantae</taxon>
        <taxon>Streptophyta</taxon>
        <taxon>Embryophyta</taxon>
        <taxon>Tracheophyta</taxon>
        <taxon>Spermatophyta</taxon>
        <taxon>Magnoliopsida</taxon>
        <taxon>eudicotyledons</taxon>
        <taxon>Gunneridae</taxon>
        <taxon>Pentapetalae</taxon>
        <taxon>asterids</taxon>
        <taxon>campanulids</taxon>
        <taxon>Apiales</taxon>
        <taxon>Apiaceae</taxon>
        <taxon>Apioideae</taxon>
        <taxon>apioid superclade</taxon>
        <taxon>Tordylieae</taxon>
        <taxon>Tordyliinae</taxon>
        <taxon>Heracleum</taxon>
    </lineage>
</organism>
<feature type="transmembrane region" description="Helical" evidence="12">
    <location>
        <begin position="125"/>
        <end position="147"/>
    </location>
</feature>
<keyword evidence="7 12" id="KW-0812">Transmembrane</keyword>
<comment type="subcellular location">
    <subcellularLocation>
        <location evidence="1">Vacuole membrane</location>
        <topology evidence="1">Multi-pass membrane protein</topology>
    </subcellularLocation>
</comment>
<dbReference type="InterPro" id="IPR004713">
    <property type="entry name" value="CaH_exchang"/>
</dbReference>
<reference evidence="14" key="1">
    <citation type="submission" date="2023-02" db="EMBL/GenBank/DDBJ databases">
        <title>Genome of toxic invasive species Heracleum sosnowskyi carries increased number of genes despite the absence of recent whole-genome duplications.</title>
        <authorList>
            <person name="Schelkunov M."/>
            <person name="Shtratnikova V."/>
            <person name="Makarenko M."/>
            <person name="Klepikova A."/>
            <person name="Omelchenko D."/>
            <person name="Novikova G."/>
            <person name="Obukhova E."/>
            <person name="Bogdanov V."/>
            <person name="Penin A."/>
            <person name="Logacheva M."/>
        </authorList>
    </citation>
    <scope>NUCLEOTIDE SEQUENCE</scope>
    <source>
        <strain evidence="14">Hsosn_3</strain>
        <tissue evidence="14">Leaf</tissue>
    </source>
</reference>
<keyword evidence="8 12" id="KW-0106">Calcium</keyword>
<comment type="caution">
    <text evidence="12">Lacks conserved residue(s) required for the propagation of feature annotation.</text>
</comment>
<dbReference type="Pfam" id="PF01699">
    <property type="entry name" value="Na_Ca_ex"/>
    <property type="match status" value="2"/>
</dbReference>
<evidence type="ECO:0000313" key="14">
    <source>
        <dbReference type="EMBL" id="KAK1377431.1"/>
    </source>
</evidence>
<evidence type="ECO:0000313" key="15">
    <source>
        <dbReference type="Proteomes" id="UP001237642"/>
    </source>
</evidence>
<dbReference type="GO" id="GO:0015369">
    <property type="term" value="F:calcium:proton antiporter activity"/>
    <property type="evidence" value="ECO:0007669"/>
    <property type="project" value="UniProtKB-UniRule"/>
</dbReference>
<evidence type="ECO:0000256" key="8">
    <source>
        <dbReference type="ARBA" id="ARBA00022837"/>
    </source>
</evidence>
<dbReference type="NCBIfam" id="TIGR00846">
    <property type="entry name" value="caca2"/>
    <property type="match status" value="1"/>
</dbReference>
<accession>A0AAD8ML70</accession>
<dbReference type="GO" id="GO:0006882">
    <property type="term" value="P:intracellular zinc ion homeostasis"/>
    <property type="evidence" value="ECO:0007669"/>
    <property type="project" value="UniProtKB-ARBA"/>
</dbReference>
<dbReference type="FunFam" id="1.20.1420.30:FF:000008">
    <property type="entry name" value="Vacuolar cation/proton exchanger"/>
    <property type="match status" value="1"/>
</dbReference>
<feature type="domain" description="Sodium/calcium exchanger membrane region" evidence="13">
    <location>
        <begin position="283"/>
        <end position="421"/>
    </location>
</feature>
<keyword evidence="4 12" id="KW-0050">Antiport</keyword>
<keyword evidence="5 12" id="KW-0926">Vacuole</keyword>
<gene>
    <name evidence="14" type="ORF">POM88_024175</name>
</gene>
<dbReference type="InterPro" id="IPR004798">
    <property type="entry name" value="CAX-like"/>
</dbReference>
<reference evidence="14" key="2">
    <citation type="submission" date="2023-05" db="EMBL/GenBank/DDBJ databases">
        <authorList>
            <person name="Schelkunov M.I."/>
        </authorList>
    </citation>
    <scope>NUCLEOTIDE SEQUENCE</scope>
    <source>
        <strain evidence="14">Hsosn_3</strain>
        <tissue evidence="14">Leaf</tissue>
    </source>
</reference>
<dbReference type="GO" id="GO:0055062">
    <property type="term" value="P:phosphate ion homeostasis"/>
    <property type="evidence" value="ECO:0007669"/>
    <property type="project" value="UniProtKB-ARBA"/>
</dbReference>
<name>A0AAD8ML70_9APIA</name>
<dbReference type="Gene3D" id="1.20.1420.30">
    <property type="entry name" value="NCX, central ion-binding region"/>
    <property type="match status" value="2"/>
</dbReference>
<sequence length="454" mass="49341">MSNSIEQVIEPWQMENGNVKVLSKEKHGRTAHNLSASSLRKKSDIDLASKVQCRTLKKFLVNLQEVLFGTKLCVLLPAVPLAMFAKCYGIAEPWVFALSMLGLTMLAERISFLTEQIAIYTGPSVGGLLNATCGNATELIIAIFALWQHKVDVVKYSLLGSILSNLLLVLGTSLFCGGLVNLHKEQNYDRKQADVNSSLLLLALLCHVLPLMFRYAGESAAYSPKATLQLSRASSIVMLIAYMAYIFFQLCTHSNLFAAQEEEEDDDDDVGSEETPVIGFWSGVVWLVGMTIVIAILSEYVVGTIEEASASWGISVTFISIILLPIVGNAAEHAGAVIFAFKNKLDITLGIALGSATQIAMFVVPASVLFGWILGINMDLDFNLLETGSLALSIIVTAFTLQDGTSHYMKGLILLLCYIVIGACFFVSSGTTTDHQQNNIDLDFRPSTKASPAY</sequence>
<feature type="transmembrane region" description="Helical" evidence="12">
    <location>
        <begin position="309"/>
        <end position="327"/>
    </location>
</feature>
<feature type="transmembrane region" description="Helical" evidence="12">
    <location>
        <begin position="94"/>
        <end position="113"/>
    </location>
</feature>
<evidence type="ECO:0000256" key="11">
    <source>
        <dbReference type="ARBA" id="ARBA00023136"/>
    </source>
</evidence>
<keyword evidence="3 12" id="KW-0813">Transport</keyword>
<dbReference type="GO" id="GO:0010119">
    <property type="term" value="P:regulation of stomatal movement"/>
    <property type="evidence" value="ECO:0007669"/>
    <property type="project" value="UniProtKB-ARBA"/>
</dbReference>
<evidence type="ECO:0000256" key="5">
    <source>
        <dbReference type="ARBA" id="ARBA00022554"/>
    </source>
</evidence>
<feature type="domain" description="Sodium/calcium exchanger membrane region" evidence="13">
    <location>
        <begin position="93"/>
        <end position="250"/>
    </location>
</feature>
<comment type="function">
    <text evidence="12">Vacuolar cation/proton exchanger (CAX). Translocates Ca(2+) and other metal ions into vacuoles using the proton gradient formed by H(+)-ATPase and H(+)-pyrophosphatase.</text>
</comment>
<proteinExistence type="inferred from homology"/>
<dbReference type="AlphaFoldDB" id="A0AAD8ML70"/>
<evidence type="ECO:0000256" key="7">
    <source>
        <dbReference type="ARBA" id="ARBA00022692"/>
    </source>
</evidence>
<dbReference type="InterPro" id="IPR044880">
    <property type="entry name" value="NCX_ion-bd_dom_sf"/>
</dbReference>
<keyword evidence="9 12" id="KW-1133">Transmembrane helix</keyword>
<feature type="transmembrane region" description="Helical" evidence="12">
    <location>
        <begin position="195"/>
        <end position="215"/>
    </location>
</feature>
<dbReference type="EMBL" id="JAUIZM010000006">
    <property type="protein sequence ID" value="KAK1377431.1"/>
    <property type="molecule type" value="Genomic_DNA"/>
</dbReference>
<evidence type="ECO:0000256" key="12">
    <source>
        <dbReference type="RuleBase" id="RU365028"/>
    </source>
</evidence>
<evidence type="ECO:0000256" key="9">
    <source>
        <dbReference type="ARBA" id="ARBA00022989"/>
    </source>
</evidence>
<dbReference type="PANTHER" id="PTHR31503:SF1">
    <property type="entry name" value="VACUOLAR CATION_PROTON EXCHANGER 3"/>
    <property type="match status" value="1"/>
</dbReference>
<dbReference type="GO" id="GO:0030026">
    <property type="term" value="P:intracellular manganese ion homeostasis"/>
    <property type="evidence" value="ECO:0007669"/>
    <property type="project" value="UniProtKB-ARBA"/>
</dbReference>
<comment type="caution">
    <text evidence="14">The sequence shown here is derived from an EMBL/GenBank/DDBJ whole genome shotgun (WGS) entry which is preliminary data.</text>
</comment>
<dbReference type="InterPro" id="IPR004837">
    <property type="entry name" value="NaCa_Exmemb"/>
</dbReference>
<feature type="transmembrane region" description="Helical" evidence="12">
    <location>
        <begin position="347"/>
        <end position="375"/>
    </location>
</feature>
<feature type="transmembrane region" description="Helical" evidence="12">
    <location>
        <begin position="159"/>
        <end position="183"/>
    </location>
</feature>
<dbReference type="PANTHER" id="PTHR31503">
    <property type="entry name" value="VACUOLAR CALCIUM ION TRANSPORTER"/>
    <property type="match status" value="1"/>
</dbReference>
<evidence type="ECO:0000256" key="4">
    <source>
        <dbReference type="ARBA" id="ARBA00022449"/>
    </source>
</evidence>
<keyword evidence="11 12" id="KW-0472">Membrane</keyword>
<dbReference type="NCBIfam" id="TIGR00378">
    <property type="entry name" value="cax"/>
    <property type="match status" value="1"/>
</dbReference>
<evidence type="ECO:0000259" key="13">
    <source>
        <dbReference type="Pfam" id="PF01699"/>
    </source>
</evidence>
<dbReference type="GO" id="GO:0009705">
    <property type="term" value="C:plant-type vacuole membrane"/>
    <property type="evidence" value="ECO:0007669"/>
    <property type="project" value="UniProtKB-ARBA"/>
</dbReference>
<keyword evidence="15" id="KW-1185">Reference proteome</keyword>
<feature type="transmembrane region" description="Helical" evidence="12">
    <location>
        <begin position="407"/>
        <end position="427"/>
    </location>
</feature>
<evidence type="ECO:0000256" key="6">
    <source>
        <dbReference type="ARBA" id="ARBA00022568"/>
    </source>
</evidence>
<dbReference type="GO" id="GO:0061993">
    <property type="term" value="C:calcium:proton antiporter complex"/>
    <property type="evidence" value="ECO:0007669"/>
    <property type="project" value="UniProtKB-ARBA"/>
</dbReference>
<evidence type="ECO:0000256" key="2">
    <source>
        <dbReference type="ARBA" id="ARBA00008248"/>
    </source>
</evidence>
<feature type="transmembrane region" description="Helical" evidence="12">
    <location>
        <begin position="236"/>
        <end position="258"/>
    </location>
</feature>
<keyword evidence="10 12" id="KW-0406">Ion transport</keyword>
<feature type="transmembrane region" description="Helical" evidence="12">
    <location>
        <begin position="66"/>
        <end position="85"/>
    </location>
</feature>
<dbReference type="FunFam" id="1.20.1420.30:FF:000020">
    <property type="entry name" value="Vacuolar cation/proton exchanger"/>
    <property type="match status" value="1"/>
</dbReference>
<dbReference type="GO" id="GO:0010351">
    <property type="term" value="P:lithium ion transport"/>
    <property type="evidence" value="ECO:0007669"/>
    <property type="project" value="UniProtKB-ARBA"/>
</dbReference>
<dbReference type="Proteomes" id="UP001237642">
    <property type="component" value="Unassembled WGS sequence"/>
</dbReference>